<protein>
    <recommendedName>
        <fullName evidence="4">Probable multidrug resistance protein NorM</fullName>
    </recommendedName>
    <alternativeName>
        <fullName evidence="12">Multidrug-efflux transporter</fullName>
    </alternativeName>
</protein>
<evidence type="ECO:0000256" key="4">
    <source>
        <dbReference type="ARBA" id="ARBA00020268"/>
    </source>
</evidence>
<evidence type="ECO:0000256" key="6">
    <source>
        <dbReference type="ARBA" id="ARBA00022449"/>
    </source>
</evidence>
<feature type="transmembrane region" description="Helical" evidence="13">
    <location>
        <begin position="21"/>
        <end position="43"/>
    </location>
</feature>
<keyword evidence="6" id="KW-0050">Antiport</keyword>
<keyword evidence="10" id="KW-0406">Ion transport</keyword>
<feature type="transmembrane region" description="Helical" evidence="13">
    <location>
        <begin position="134"/>
        <end position="153"/>
    </location>
</feature>
<dbReference type="PANTHER" id="PTHR43298">
    <property type="entry name" value="MULTIDRUG RESISTANCE PROTEIN NORM-RELATED"/>
    <property type="match status" value="1"/>
</dbReference>
<dbReference type="Pfam" id="PF01554">
    <property type="entry name" value="MatE"/>
    <property type="match status" value="2"/>
</dbReference>
<feature type="transmembrane region" description="Helical" evidence="13">
    <location>
        <begin position="55"/>
        <end position="80"/>
    </location>
</feature>
<sequence length="444" mass="49331">MKYDLTTGSVSMTMLKFSLPMILGNLMQQLYNISDTLIVGHFIGTDALAAVGASYALIIFLTSVLLGLCMGSGALFSIFYGEKDYFKLKSSIFISFILILILTIIINIFIFIYIDEIIYFMQVPSEIFDLTYTYLYIIFIGFSFSFVYNYFTCLLRAIGNSKTPLIFLASSALFNIILSIILVVNFQMGVAGSALGTVIAQGFCALGLTIYTIKKCPELIPQKEHCRFDLAMIKDISNSSLLTSTQQSVMNFGILLVQNLVNSFGATVMAAFTVAVKIDSLAYMPAQDFGNAFSTFIGQNYGAKKTDRIQQGIKSAIKISFLFCLIISVGVFIFARPLMTIFIDSSETEIINIGVDYLRIEGSFYFGIGILFLLYGFYRAINFPSMSVILTIISLGTRVGLAYYLASIPSIGVIGIWWSIPIGWALADIFGIVYYKRKIKQLHF</sequence>
<dbReference type="CDD" id="cd13138">
    <property type="entry name" value="MATE_yoeA_like"/>
    <property type="match status" value="1"/>
</dbReference>
<evidence type="ECO:0000256" key="11">
    <source>
        <dbReference type="ARBA" id="ARBA00023136"/>
    </source>
</evidence>
<feature type="transmembrane region" description="Helical" evidence="13">
    <location>
        <begin position="165"/>
        <end position="184"/>
    </location>
</feature>
<comment type="similarity">
    <text evidence="3">Belongs to the multi antimicrobial extrusion (MATE) (TC 2.A.66.1) family.</text>
</comment>
<comment type="subcellular location">
    <subcellularLocation>
        <location evidence="2">Cell membrane</location>
        <topology evidence="2">Multi-pass membrane protein</topology>
    </subcellularLocation>
</comment>
<proteinExistence type="inferred from homology"/>
<accession>A0A378NVZ9</accession>
<dbReference type="GO" id="GO:0015297">
    <property type="term" value="F:antiporter activity"/>
    <property type="evidence" value="ECO:0007669"/>
    <property type="project" value="UniProtKB-KW"/>
</dbReference>
<evidence type="ECO:0000256" key="3">
    <source>
        <dbReference type="ARBA" id="ARBA00010199"/>
    </source>
</evidence>
<feature type="transmembrane region" description="Helical" evidence="13">
    <location>
        <begin position="92"/>
        <end position="114"/>
    </location>
</feature>
<evidence type="ECO:0000313" key="14">
    <source>
        <dbReference type="EMBL" id="STY71829.1"/>
    </source>
</evidence>
<dbReference type="RefSeq" id="WP_115152008.1">
    <property type="nucleotide sequence ID" value="NZ_UGPP01000001.1"/>
</dbReference>
<evidence type="ECO:0000256" key="7">
    <source>
        <dbReference type="ARBA" id="ARBA00022475"/>
    </source>
</evidence>
<evidence type="ECO:0000256" key="13">
    <source>
        <dbReference type="SAM" id="Phobius"/>
    </source>
</evidence>
<evidence type="ECO:0000256" key="12">
    <source>
        <dbReference type="ARBA" id="ARBA00031636"/>
    </source>
</evidence>
<feature type="transmembrane region" description="Helical" evidence="13">
    <location>
        <begin position="363"/>
        <end position="381"/>
    </location>
</feature>
<dbReference type="InterPro" id="IPR048279">
    <property type="entry name" value="MdtK-like"/>
</dbReference>
<evidence type="ECO:0000256" key="5">
    <source>
        <dbReference type="ARBA" id="ARBA00022448"/>
    </source>
</evidence>
<evidence type="ECO:0000256" key="9">
    <source>
        <dbReference type="ARBA" id="ARBA00022989"/>
    </source>
</evidence>
<evidence type="ECO:0000256" key="8">
    <source>
        <dbReference type="ARBA" id="ARBA00022692"/>
    </source>
</evidence>
<feature type="transmembrane region" description="Helical" evidence="13">
    <location>
        <begin position="319"/>
        <end position="343"/>
    </location>
</feature>
<dbReference type="AlphaFoldDB" id="A0A378NVZ9"/>
<keyword evidence="5" id="KW-0813">Transport</keyword>
<comment type="function">
    <text evidence="1">Multidrug efflux pump.</text>
</comment>
<dbReference type="EMBL" id="UGPP01000001">
    <property type="protein sequence ID" value="STY71829.1"/>
    <property type="molecule type" value="Genomic_DNA"/>
</dbReference>
<keyword evidence="9 13" id="KW-1133">Transmembrane helix</keyword>
<dbReference type="GO" id="GO:0005886">
    <property type="term" value="C:plasma membrane"/>
    <property type="evidence" value="ECO:0007669"/>
    <property type="project" value="UniProtKB-SubCell"/>
</dbReference>
<gene>
    <name evidence="14" type="primary">mepA_2</name>
    <name evidence="14" type="ORF">NCTC10571_02004</name>
</gene>
<feature type="transmembrane region" description="Helical" evidence="13">
    <location>
        <begin position="412"/>
        <end position="435"/>
    </location>
</feature>
<name>A0A378NVZ9_9FIRM</name>
<evidence type="ECO:0000256" key="10">
    <source>
        <dbReference type="ARBA" id="ARBA00023065"/>
    </source>
</evidence>
<evidence type="ECO:0000256" key="2">
    <source>
        <dbReference type="ARBA" id="ARBA00004651"/>
    </source>
</evidence>
<keyword evidence="7" id="KW-1003">Cell membrane</keyword>
<dbReference type="GO" id="GO:0042910">
    <property type="term" value="F:xenobiotic transmembrane transporter activity"/>
    <property type="evidence" value="ECO:0007669"/>
    <property type="project" value="InterPro"/>
</dbReference>
<evidence type="ECO:0000313" key="15">
    <source>
        <dbReference type="Proteomes" id="UP000255234"/>
    </source>
</evidence>
<organism evidence="14 15">
    <name type="scientific">Megamonas hypermegale</name>
    <dbReference type="NCBI Taxonomy" id="158847"/>
    <lineage>
        <taxon>Bacteria</taxon>
        <taxon>Bacillati</taxon>
        <taxon>Bacillota</taxon>
        <taxon>Negativicutes</taxon>
        <taxon>Selenomonadales</taxon>
        <taxon>Selenomonadaceae</taxon>
        <taxon>Megamonas</taxon>
    </lineage>
</organism>
<feature type="transmembrane region" description="Helical" evidence="13">
    <location>
        <begin position="388"/>
        <end position="406"/>
    </location>
</feature>
<evidence type="ECO:0000256" key="1">
    <source>
        <dbReference type="ARBA" id="ARBA00003408"/>
    </source>
</evidence>
<dbReference type="GO" id="GO:0006811">
    <property type="term" value="P:monoatomic ion transport"/>
    <property type="evidence" value="ECO:0007669"/>
    <property type="project" value="UniProtKB-KW"/>
</dbReference>
<dbReference type="NCBIfam" id="TIGR00797">
    <property type="entry name" value="matE"/>
    <property type="match status" value="1"/>
</dbReference>
<dbReference type="InterPro" id="IPR050222">
    <property type="entry name" value="MATE_MdtK"/>
</dbReference>
<feature type="transmembrane region" description="Helical" evidence="13">
    <location>
        <begin position="190"/>
        <end position="213"/>
    </location>
</feature>
<reference evidence="14 15" key="1">
    <citation type="submission" date="2018-06" db="EMBL/GenBank/DDBJ databases">
        <authorList>
            <consortium name="Pathogen Informatics"/>
            <person name="Doyle S."/>
        </authorList>
    </citation>
    <scope>NUCLEOTIDE SEQUENCE [LARGE SCALE GENOMIC DNA]</scope>
    <source>
        <strain evidence="14 15">NCTC10571</strain>
    </source>
</reference>
<keyword evidence="11 13" id="KW-0472">Membrane</keyword>
<keyword evidence="8 13" id="KW-0812">Transmembrane</keyword>
<dbReference type="PANTHER" id="PTHR43298:SF2">
    <property type="entry name" value="FMN_FAD EXPORTER YEEO-RELATED"/>
    <property type="match status" value="1"/>
</dbReference>
<dbReference type="Proteomes" id="UP000255234">
    <property type="component" value="Unassembled WGS sequence"/>
</dbReference>
<dbReference type="InterPro" id="IPR002528">
    <property type="entry name" value="MATE_fam"/>
</dbReference>
<dbReference type="PIRSF" id="PIRSF006603">
    <property type="entry name" value="DinF"/>
    <property type="match status" value="1"/>
</dbReference>